<dbReference type="PROSITE" id="PS50297">
    <property type="entry name" value="ANK_REP_REGION"/>
    <property type="match status" value="2"/>
</dbReference>
<dbReference type="SMART" id="SM00248">
    <property type="entry name" value="ANK"/>
    <property type="match status" value="3"/>
</dbReference>
<evidence type="ECO:0000256" key="2">
    <source>
        <dbReference type="ARBA" id="ARBA00023043"/>
    </source>
</evidence>
<dbReference type="SUPFAM" id="SSF48403">
    <property type="entry name" value="Ankyrin repeat"/>
    <property type="match status" value="1"/>
</dbReference>
<dbReference type="EnsemblMetazoa" id="G31971.5">
    <property type="protein sequence ID" value="G31971.5:cds"/>
    <property type="gene ID" value="G31971"/>
</dbReference>
<feature type="region of interest" description="Disordered" evidence="4">
    <location>
        <begin position="129"/>
        <end position="187"/>
    </location>
</feature>
<keyword evidence="6" id="KW-1185">Reference proteome</keyword>
<evidence type="ECO:0000313" key="6">
    <source>
        <dbReference type="Proteomes" id="UP000005408"/>
    </source>
</evidence>
<dbReference type="PANTHER" id="PTHR24198">
    <property type="entry name" value="ANKYRIN REPEAT AND PROTEIN KINASE DOMAIN-CONTAINING PROTEIN"/>
    <property type="match status" value="1"/>
</dbReference>
<feature type="repeat" description="ANK" evidence="3">
    <location>
        <begin position="1"/>
        <end position="27"/>
    </location>
</feature>
<feature type="compositionally biased region" description="Polar residues" evidence="4">
    <location>
        <begin position="158"/>
        <end position="170"/>
    </location>
</feature>
<dbReference type="InterPro" id="IPR002110">
    <property type="entry name" value="Ankyrin_rpt"/>
</dbReference>
<evidence type="ECO:0000256" key="3">
    <source>
        <dbReference type="PROSITE-ProRule" id="PRU00023"/>
    </source>
</evidence>
<evidence type="ECO:0000256" key="4">
    <source>
        <dbReference type="SAM" id="MobiDB-lite"/>
    </source>
</evidence>
<keyword evidence="2 3" id="KW-0040">ANK repeat</keyword>
<dbReference type="PANTHER" id="PTHR24198:SF165">
    <property type="entry name" value="ANKYRIN REPEAT-CONTAINING PROTEIN-RELATED"/>
    <property type="match status" value="1"/>
</dbReference>
<dbReference type="Gene3D" id="1.25.40.20">
    <property type="entry name" value="Ankyrin repeat-containing domain"/>
    <property type="match status" value="2"/>
</dbReference>
<dbReference type="AlphaFoldDB" id="A0A8W8MB38"/>
<dbReference type="Pfam" id="PF12796">
    <property type="entry name" value="Ank_2"/>
    <property type="match status" value="1"/>
</dbReference>
<feature type="compositionally biased region" description="Polar residues" evidence="4">
    <location>
        <begin position="129"/>
        <end position="149"/>
    </location>
</feature>
<dbReference type="InterPro" id="IPR036770">
    <property type="entry name" value="Ankyrin_rpt-contain_sf"/>
</dbReference>
<accession>A0A8W8MB38</accession>
<evidence type="ECO:0000313" key="5">
    <source>
        <dbReference type="EnsemblMetazoa" id="G31971.5:cds"/>
    </source>
</evidence>
<proteinExistence type="predicted"/>
<protein>
    <submittedName>
        <fullName evidence="5">Uncharacterized protein</fullName>
    </submittedName>
</protein>
<feature type="repeat" description="ANK" evidence="3">
    <location>
        <begin position="64"/>
        <end position="96"/>
    </location>
</feature>
<evidence type="ECO:0000256" key="1">
    <source>
        <dbReference type="ARBA" id="ARBA00022737"/>
    </source>
</evidence>
<keyword evidence="1" id="KW-0677">Repeat</keyword>
<sequence>MLAAANGHAAAVELLLEQNADLSLTDNEGNTCLHFACSREHENVALLLLDKIHDSNICNIANSELKTPLHIAARYGLTPVVQDLITKGSSVYALDENGHTPALACAPNNRVADCLAIILAHMPLSPTPNNVYPRTGRYDSSTPNNTFAGTRTLEPTGDQISIGSPSSSVQDVKEHSGSYQSSDSEFY</sequence>
<dbReference type="PROSITE" id="PS50088">
    <property type="entry name" value="ANK_REPEAT"/>
    <property type="match status" value="2"/>
</dbReference>
<reference evidence="5" key="1">
    <citation type="submission" date="2022-08" db="UniProtKB">
        <authorList>
            <consortium name="EnsemblMetazoa"/>
        </authorList>
    </citation>
    <scope>IDENTIFICATION</scope>
    <source>
        <strain evidence="5">05x7-T-G4-1.051#20</strain>
    </source>
</reference>
<organism evidence="5 6">
    <name type="scientific">Magallana gigas</name>
    <name type="common">Pacific oyster</name>
    <name type="synonym">Crassostrea gigas</name>
    <dbReference type="NCBI Taxonomy" id="29159"/>
    <lineage>
        <taxon>Eukaryota</taxon>
        <taxon>Metazoa</taxon>
        <taxon>Spiralia</taxon>
        <taxon>Lophotrochozoa</taxon>
        <taxon>Mollusca</taxon>
        <taxon>Bivalvia</taxon>
        <taxon>Autobranchia</taxon>
        <taxon>Pteriomorphia</taxon>
        <taxon>Ostreida</taxon>
        <taxon>Ostreoidea</taxon>
        <taxon>Ostreidae</taxon>
        <taxon>Magallana</taxon>
    </lineage>
</organism>
<dbReference type="Proteomes" id="UP000005408">
    <property type="component" value="Unassembled WGS sequence"/>
</dbReference>
<name>A0A8W8MB38_MAGGI</name>
<feature type="compositionally biased region" description="Polar residues" evidence="4">
    <location>
        <begin position="177"/>
        <end position="187"/>
    </location>
</feature>